<evidence type="ECO:0000313" key="2">
    <source>
        <dbReference type="EMBL" id="NEU72379.1"/>
    </source>
</evidence>
<proteinExistence type="predicted"/>
<feature type="region of interest" description="Disordered" evidence="1">
    <location>
        <begin position="1"/>
        <end position="20"/>
    </location>
</feature>
<accession>A0A846H6Z7</accession>
<evidence type="ECO:0000313" key="3">
    <source>
        <dbReference type="Proteomes" id="UP000031549"/>
    </source>
</evidence>
<organism evidence="2 3">
    <name type="scientific">Hassallia byssoidea VB512170</name>
    <dbReference type="NCBI Taxonomy" id="1304833"/>
    <lineage>
        <taxon>Bacteria</taxon>
        <taxon>Bacillati</taxon>
        <taxon>Cyanobacteriota</taxon>
        <taxon>Cyanophyceae</taxon>
        <taxon>Nostocales</taxon>
        <taxon>Tolypothrichaceae</taxon>
        <taxon>Hassallia</taxon>
    </lineage>
</organism>
<dbReference type="AlphaFoldDB" id="A0A846H6Z7"/>
<dbReference type="RefSeq" id="WP_163518690.1">
    <property type="nucleotide sequence ID" value="NZ_JTCM02000010.1"/>
</dbReference>
<gene>
    <name evidence="2" type="ORF">PI95_007270</name>
</gene>
<evidence type="ECO:0000256" key="1">
    <source>
        <dbReference type="SAM" id="MobiDB-lite"/>
    </source>
</evidence>
<comment type="caution">
    <text evidence="2">The sequence shown here is derived from an EMBL/GenBank/DDBJ whole genome shotgun (WGS) entry which is preliminary data.</text>
</comment>
<dbReference type="Proteomes" id="UP000031549">
    <property type="component" value="Unassembled WGS sequence"/>
</dbReference>
<reference evidence="2 3" key="1">
    <citation type="journal article" date="2015" name="Genome Announc.">
        <title>Draft Genome Sequence of Cyanobacterium Hassallia byssoidea Strain VB512170, Isolated from Monuments in India.</title>
        <authorList>
            <person name="Singh D."/>
            <person name="Chandrababunaidu M.M."/>
            <person name="Panda A."/>
            <person name="Sen D."/>
            <person name="Bhattacharyya S."/>
            <person name="Adhikary S.P."/>
            <person name="Tripathy S."/>
        </authorList>
    </citation>
    <scope>NUCLEOTIDE SEQUENCE [LARGE SCALE GENOMIC DNA]</scope>
    <source>
        <strain evidence="2 3">VB512170</strain>
    </source>
</reference>
<name>A0A846H6Z7_9CYAN</name>
<keyword evidence="3" id="KW-1185">Reference proteome</keyword>
<dbReference type="EMBL" id="JTCM02000010">
    <property type="protein sequence ID" value="NEU72379.1"/>
    <property type="molecule type" value="Genomic_DNA"/>
</dbReference>
<protein>
    <submittedName>
        <fullName evidence="2">Uncharacterized protein</fullName>
    </submittedName>
</protein>
<sequence>MGSGERGSGGSVVWGGGEMGRGGERRIILLVPLSPLSPCLPCPPLSPSPPRLLATGPRV</sequence>